<proteinExistence type="predicted"/>
<feature type="domain" description="DUF11" evidence="3">
    <location>
        <begin position="55"/>
        <end position="168"/>
    </location>
</feature>
<dbReference type="Pfam" id="PF01345">
    <property type="entry name" value="DUF11"/>
    <property type="match status" value="2"/>
</dbReference>
<feature type="transmembrane region" description="Helical" evidence="2">
    <location>
        <begin position="21"/>
        <end position="44"/>
    </location>
</feature>
<protein>
    <recommendedName>
        <fullName evidence="3">DUF11 domain-containing protein</fullName>
    </recommendedName>
</protein>
<sequence>MIKKQALLTVAHSRRYAQYSLALRSVAFGTLTIAGLIVAGFNVAHATETSGQCQLTIAKTADKTSVVPGDVVTYTIQFQNTGSANCTGGGVKVTDVLDPLLIFISSSETHASNVTAGYGSDPLYKSSTRTLSWNADVLTPGESGSVVFSAMVGQTFVCTTTVPNKAKIWADQVSSGVFSNTVNLSATGPCTPPPPPPPQTGCIEVLKETYNTLGQVKLPVAQFTFKLDNSSVIAQNDASGYAKFNTVSVGTHTVTEILPTSNWVMLNVAPQGGIVNVFAGPTCSAVVFKNQQTVDPIPPSPPPPPPTADIKANGSDGPIDISYNTSVNLTWDSTNATSCVVNPGGFTGVSGSQSSGNITAHTTFTVTCTGPGGTATDSVFIDPPQQTTITADIKANNSDGPITIQSGNSATLTWTSANATSCTVNPGGLSGTLGTQQTSNLTASQTYTITCTGSSGSASDTVIVNIQAQNIIADIKANSSDGPVTVAQNTSANLTWTSTGAASCSVIPSGFTGTSGSQPSDTIFDTETYVLICTGVSGNQAVDTVTVSANVQNTIPPTVNITSNPSVLNQGQSSSLNWNSQNATTCYASGNWYGNKALSGGETVTPPYTSTYTITCTNNIGQQATAQTSIIVNTFNNNQQPTLTLTATPTSITQGQNSVLSWYSNNANSCSASVGWFGSKNVTGSETVSPLTTTTYTITCINNYGVAQASQVVGVISTPFVTGNNPSITKTVRNVTLNQTIFSNGVQGQGPDILEFEIRVRNTDANTANLTVRDILPQQLFYVTGSTTSNGTTAVDGIVGAGLTLPSVAPNEERVIRFRAVIFSGIAQGTVITNQATVVTQTGSTQNGFATVTVSNRGQVLGITDIPTGPEDVLPIVLVLGLVGSIFSHVIIFKKGWNPMPRLAMVGGGVTSLLRNEPAGKRATRELECELALIRAQETKNDTGGYET</sequence>
<dbReference type="PANTHER" id="PTHR34819">
    <property type="entry name" value="LARGE CYSTEINE-RICH PERIPLASMIC PROTEIN OMCB"/>
    <property type="match status" value="1"/>
</dbReference>
<dbReference type="InterPro" id="IPR001434">
    <property type="entry name" value="OmcB-like_DUF11"/>
</dbReference>
<dbReference type="Proteomes" id="UP000178880">
    <property type="component" value="Unassembled WGS sequence"/>
</dbReference>
<keyword evidence="2" id="KW-1133">Transmembrane helix</keyword>
<dbReference type="STRING" id="1798650.A2945_03085"/>
<feature type="compositionally biased region" description="Pro residues" evidence="1">
    <location>
        <begin position="296"/>
        <end position="307"/>
    </location>
</feature>
<comment type="caution">
    <text evidence="4">The sequence shown here is derived from an EMBL/GenBank/DDBJ whole genome shotgun (WGS) entry which is preliminary data.</text>
</comment>
<feature type="domain" description="DUF11" evidence="3">
    <location>
        <begin position="752"/>
        <end position="847"/>
    </location>
</feature>
<evidence type="ECO:0000259" key="3">
    <source>
        <dbReference type="Pfam" id="PF01345"/>
    </source>
</evidence>
<dbReference type="Gene3D" id="2.60.40.740">
    <property type="match status" value="1"/>
</dbReference>
<accession>A0A1G2CDY5</accession>
<keyword evidence="2" id="KW-0812">Transmembrane</keyword>
<dbReference type="EMBL" id="MHLA01000014">
    <property type="protein sequence ID" value="OGY99603.1"/>
    <property type="molecule type" value="Genomic_DNA"/>
</dbReference>
<evidence type="ECO:0000256" key="2">
    <source>
        <dbReference type="SAM" id="Phobius"/>
    </source>
</evidence>
<evidence type="ECO:0000313" key="5">
    <source>
        <dbReference type="Proteomes" id="UP000178880"/>
    </source>
</evidence>
<gene>
    <name evidence="4" type="ORF">A2945_03085</name>
</gene>
<evidence type="ECO:0000313" key="4">
    <source>
        <dbReference type="EMBL" id="OGY99603.1"/>
    </source>
</evidence>
<dbReference type="NCBIfam" id="TIGR01451">
    <property type="entry name" value="B_ant_repeat"/>
    <property type="match status" value="2"/>
</dbReference>
<dbReference type="AlphaFoldDB" id="A0A1G2CDY5"/>
<evidence type="ECO:0000256" key="1">
    <source>
        <dbReference type="SAM" id="MobiDB-lite"/>
    </source>
</evidence>
<dbReference type="PANTHER" id="PTHR34819:SF3">
    <property type="entry name" value="CELL SURFACE PROTEIN"/>
    <property type="match status" value="1"/>
</dbReference>
<keyword evidence="2" id="KW-0472">Membrane</keyword>
<dbReference type="InterPro" id="IPR051172">
    <property type="entry name" value="Chlamydia_OmcB"/>
</dbReference>
<name>A0A1G2CDY5_9BACT</name>
<organism evidence="4 5">
    <name type="scientific">Candidatus Liptonbacteria bacterium RIFCSPLOWO2_01_FULL_52_25</name>
    <dbReference type="NCBI Taxonomy" id="1798650"/>
    <lineage>
        <taxon>Bacteria</taxon>
        <taxon>Candidatus Liptoniibacteriota</taxon>
    </lineage>
</organism>
<dbReference type="InterPro" id="IPR047589">
    <property type="entry name" value="DUF11_rpt"/>
</dbReference>
<feature type="region of interest" description="Disordered" evidence="1">
    <location>
        <begin position="293"/>
        <end position="317"/>
    </location>
</feature>
<reference evidence="4 5" key="1">
    <citation type="journal article" date="2016" name="Nat. Commun.">
        <title>Thousands of microbial genomes shed light on interconnected biogeochemical processes in an aquifer system.</title>
        <authorList>
            <person name="Anantharaman K."/>
            <person name="Brown C.T."/>
            <person name="Hug L.A."/>
            <person name="Sharon I."/>
            <person name="Castelle C.J."/>
            <person name="Probst A.J."/>
            <person name="Thomas B.C."/>
            <person name="Singh A."/>
            <person name="Wilkins M.J."/>
            <person name="Karaoz U."/>
            <person name="Brodie E.L."/>
            <person name="Williams K.H."/>
            <person name="Hubbard S.S."/>
            <person name="Banfield J.F."/>
        </authorList>
    </citation>
    <scope>NUCLEOTIDE SEQUENCE [LARGE SCALE GENOMIC DNA]</scope>
</reference>